<feature type="compositionally biased region" description="Basic and acidic residues" evidence="1">
    <location>
        <begin position="50"/>
        <end position="67"/>
    </location>
</feature>
<protein>
    <submittedName>
        <fullName evidence="2">Uncharacterized protein</fullName>
    </submittedName>
</protein>
<feature type="region of interest" description="Disordered" evidence="1">
    <location>
        <begin position="1"/>
        <end position="118"/>
    </location>
</feature>
<keyword evidence="3" id="KW-1185">Reference proteome</keyword>
<evidence type="ECO:0000313" key="3">
    <source>
        <dbReference type="Proteomes" id="UP000299084"/>
    </source>
</evidence>
<proteinExistence type="predicted"/>
<comment type="caution">
    <text evidence="2">The sequence shown here is derived from an EMBL/GenBank/DDBJ whole genome shotgun (WGS) entry which is preliminary data.</text>
</comment>
<gene>
    <name evidence="2" type="ORF">Cadr_000024066</name>
</gene>
<sequence length="407" mass="43407">MSSSPGHICPWFGEGSTSQLPPQRALSDSSPAALDATLLGGTGWISRGWGGRDRGPVQRSGDSEGWERAGAGCPAGLQGARRQPRAGRQALAWRRPWHPAPQASVRRPGPEATAPEKEPTRFWLAQRGALTCPQSGWPSSSCGLTASSWQRLRWPAGLGLVRIGDGLQLLNRFLAKVAVGFSYPGQRPRPRHIASSGAANWAALVGSNEDTQTQGRGLAAWRLVPCSPSRSLCLGRSGHSGHRGPLGPWHAFAQRSPIRVVFNTLARLGLKHTVGKAETQCRQCDTPTYGTPKLGLLGKEGRGGTTKDMRELWSHGNGVGMVYDTGQVKEAGEKGLTPLLGSCGDGQKGLRRDRSLETGPSLGPTPGLVLRGSCAPPLPRNPSFSGTVRGIVRLCWTLFVERTRSVL</sequence>
<name>A0A5N4CX81_CAMDR</name>
<dbReference type="AlphaFoldDB" id="A0A5N4CX81"/>
<feature type="region of interest" description="Disordered" evidence="1">
    <location>
        <begin position="342"/>
        <end position="368"/>
    </location>
</feature>
<dbReference type="Proteomes" id="UP000299084">
    <property type="component" value="Unassembled WGS sequence"/>
</dbReference>
<feature type="compositionally biased region" description="Low complexity" evidence="1">
    <location>
        <begin position="25"/>
        <end position="47"/>
    </location>
</feature>
<feature type="compositionally biased region" description="Low complexity" evidence="1">
    <location>
        <begin position="75"/>
        <end position="92"/>
    </location>
</feature>
<accession>A0A5N4CX81</accession>
<evidence type="ECO:0000256" key="1">
    <source>
        <dbReference type="SAM" id="MobiDB-lite"/>
    </source>
</evidence>
<evidence type="ECO:0000313" key="2">
    <source>
        <dbReference type="EMBL" id="KAB1263451.1"/>
    </source>
</evidence>
<reference evidence="2 3" key="1">
    <citation type="journal article" date="2019" name="Mol. Ecol. Resour.">
        <title>Improving Illumina assemblies with Hi-C and long reads: an example with the North African dromedary.</title>
        <authorList>
            <person name="Elbers J.P."/>
            <person name="Rogers M.F."/>
            <person name="Perelman P.L."/>
            <person name="Proskuryakova A.A."/>
            <person name="Serdyukova N.A."/>
            <person name="Johnson W.E."/>
            <person name="Horin P."/>
            <person name="Corander J."/>
            <person name="Murphy D."/>
            <person name="Burger P.A."/>
        </authorList>
    </citation>
    <scope>NUCLEOTIDE SEQUENCE [LARGE SCALE GENOMIC DNA]</scope>
    <source>
        <strain evidence="2">Drom800</strain>
        <tissue evidence="2">Blood</tissue>
    </source>
</reference>
<dbReference type="EMBL" id="JWIN03000018">
    <property type="protein sequence ID" value="KAB1263451.1"/>
    <property type="molecule type" value="Genomic_DNA"/>
</dbReference>
<organism evidence="2 3">
    <name type="scientific">Camelus dromedarius</name>
    <name type="common">Dromedary</name>
    <name type="synonym">Arabian camel</name>
    <dbReference type="NCBI Taxonomy" id="9838"/>
    <lineage>
        <taxon>Eukaryota</taxon>
        <taxon>Metazoa</taxon>
        <taxon>Chordata</taxon>
        <taxon>Craniata</taxon>
        <taxon>Vertebrata</taxon>
        <taxon>Euteleostomi</taxon>
        <taxon>Mammalia</taxon>
        <taxon>Eutheria</taxon>
        <taxon>Laurasiatheria</taxon>
        <taxon>Artiodactyla</taxon>
        <taxon>Tylopoda</taxon>
        <taxon>Camelidae</taxon>
        <taxon>Camelus</taxon>
    </lineage>
</organism>